<sequence>MSELPNMGIEPGMEEPVNIDHLYKDPKTEELDVEVMITKDTGHWKIIWKVGTNSEGHEVHRQLHIVREVGHDHLTNWGPYTATAEFGSLTAPRVFVKNMPYPQRRSLEEIALRTKVMAPDGVWDCQTWVREVFAEAVKTGLLSSAESYRTLSEVERETQTS</sequence>
<dbReference type="OrthoDB" id="37659at2759"/>
<name>A0A9P6CKC8_9AGAR</name>
<accession>A0A9P6CKC8</accession>
<keyword evidence="2" id="KW-1185">Reference proteome</keyword>
<gene>
    <name evidence="1" type="ORF">BDZ94DRAFT_1258381</name>
</gene>
<dbReference type="AlphaFoldDB" id="A0A9P6CKC8"/>
<proteinExistence type="predicted"/>
<dbReference type="EMBL" id="MU150260">
    <property type="protein sequence ID" value="KAF9463719.1"/>
    <property type="molecule type" value="Genomic_DNA"/>
</dbReference>
<protein>
    <submittedName>
        <fullName evidence="1">Uncharacterized protein</fullName>
    </submittedName>
</protein>
<reference evidence="1" key="1">
    <citation type="submission" date="2020-11" db="EMBL/GenBank/DDBJ databases">
        <authorList>
            <consortium name="DOE Joint Genome Institute"/>
            <person name="Ahrendt S."/>
            <person name="Riley R."/>
            <person name="Andreopoulos W."/>
            <person name="Labutti K."/>
            <person name="Pangilinan J."/>
            <person name="Ruiz-Duenas F.J."/>
            <person name="Barrasa J.M."/>
            <person name="Sanchez-Garcia M."/>
            <person name="Camarero S."/>
            <person name="Miyauchi S."/>
            <person name="Serrano A."/>
            <person name="Linde D."/>
            <person name="Babiker R."/>
            <person name="Drula E."/>
            <person name="Ayuso-Fernandez I."/>
            <person name="Pacheco R."/>
            <person name="Padilla G."/>
            <person name="Ferreira P."/>
            <person name="Barriuso J."/>
            <person name="Kellner H."/>
            <person name="Castanera R."/>
            <person name="Alfaro M."/>
            <person name="Ramirez L."/>
            <person name="Pisabarro A.G."/>
            <person name="Kuo A."/>
            <person name="Tritt A."/>
            <person name="Lipzen A."/>
            <person name="He G."/>
            <person name="Yan M."/>
            <person name="Ng V."/>
            <person name="Cullen D."/>
            <person name="Martin F."/>
            <person name="Rosso M.-N."/>
            <person name="Henrissat B."/>
            <person name="Hibbett D."/>
            <person name="Martinez A.T."/>
            <person name="Grigoriev I.V."/>
        </authorList>
    </citation>
    <scope>NUCLEOTIDE SEQUENCE</scope>
    <source>
        <strain evidence="1">CBS 247.69</strain>
    </source>
</reference>
<organism evidence="1 2">
    <name type="scientific">Collybia nuda</name>
    <dbReference type="NCBI Taxonomy" id="64659"/>
    <lineage>
        <taxon>Eukaryota</taxon>
        <taxon>Fungi</taxon>
        <taxon>Dikarya</taxon>
        <taxon>Basidiomycota</taxon>
        <taxon>Agaricomycotina</taxon>
        <taxon>Agaricomycetes</taxon>
        <taxon>Agaricomycetidae</taxon>
        <taxon>Agaricales</taxon>
        <taxon>Tricholomatineae</taxon>
        <taxon>Clitocybaceae</taxon>
        <taxon>Collybia</taxon>
    </lineage>
</organism>
<comment type="caution">
    <text evidence="1">The sequence shown here is derived from an EMBL/GenBank/DDBJ whole genome shotgun (WGS) entry which is preliminary data.</text>
</comment>
<evidence type="ECO:0000313" key="2">
    <source>
        <dbReference type="Proteomes" id="UP000807353"/>
    </source>
</evidence>
<dbReference type="Proteomes" id="UP000807353">
    <property type="component" value="Unassembled WGS sequence"/>
</dbReference>
<evidence type="ECO:0000313" key="1">
    <source>
        <dbReference type="EMBL" id="KAF9463719.1"/>
    </source>
</evidence>